<dbReference type="Gene3D" id="3.40.50.300">
    <property type="entry name" value="P-loop containing nucleotide triphosphate hydrolases"/>
    <property type="match status" value="1"/>
</dbReference>
<feature type="compositionally biased region" description="Basic and acidic residues" evidence="1">
    <location>
        <begin position="126"/>
        <end position="137"/>
    </location>
</feature>
<reference evidence="2 3" key="1">
    <citation type="journal article" date="2017" name="PLoS Biol.">
        <title>The sea cucumber genome provides insights into morphological evolution and visceral regeneration.</title>
        <authorList>
            <person name="Zhang X."/>
            <person name="Sun L."/>
            <person name="Yuan J."/>
            <person name="Sun Y."/>
            <person name="Gao Y."/>
            <person name="Zhang L."/>
            <person name="Li S."/>
            <person name="Dai H."/>
            <person name="Hamel J.F."/>
            <person name="Liu C."/>
            <person name="Yu Y."/>
            <person name="Liu S."/>
            <person name="Lin W."/>
            <person name="Guo K."/>
            <person name="Jin S."/>
            <person name="Xu P."/>
            <person name="Storey K.B."/>
            <person name="Huan P."/>
            <person name="Zhang T."/>
            <person name="Zhou Y."/>
            <person name="Zhang J."/>
            <person name="Lin C."/>
            <person name="Li X."/>
            <person name="Xing L."/>
            <person name="Huo D."/>
            <person name="Sun M."/>
            <person name="Wang L."/>
            <person name="Mercier A."/>
            <person name="Li F."/>
            <person name="Yang H."/>
            <person name="Xiang J."/>
        </authorList>
    </citation>
    <scope>NUCLEOTIDE SEQUENCE [LARGE SCALE GENOMIC DNA]</scope>
    <source>
        <strain evidence="2">Shaxun</strain>
        <tissue evidence="2">Muscle</tissue>
    </source>
</reference>
<keyword evidence="2" id="KW-0067">ATP-binding</keyword>
<accession>A0A2G8KBT7</accession>
<dbReference type="Proteomes" id="UP000230750">
    <property type="component" value="Unassembled WGS sequence"/>
</dbReference>
<dbReference type="InterPro" id="IPR027417">
    <property type="entry name" value="P-loop_NTPase"/>
</dbReference>
<dbReference type="STRING" id="307972.A0A2G8KBT7"/>
<dbReference type="GO" id="GO:0004386">
    <property type="term" value="F:helicase activity"/>
    <property type="evidence" value="ECO:0007669"/>
    <property type="project" value="UniProtKB-KW"/>
</dbReference>
<name>A0A2G8KBT7_STIJA</name>
<protein>
    <submittedName>
        <fullName evidence="2">Putative nucleolar RNA helicase 2</fullName>
    </submittedName>
</protein>
<dbReference type="EMBL" id="MRZV01000712">
    <property type="protein sequence ID" value="PIK45468.1"/>
    <property type="molecule type" value="Genomic_DNA"/>
</dbReference>
<keyword evidence="2" id="KW-0378">Hydrolase</keyword>
<organism evidence="2 3">
    <name type="scientific">Stichopus japonicus</name>
    <name type="common">Sea cucumber</name>
    <dbReference type="NCBI Taxonomy" id="307972"/>
    <lineage>
        <taxon>Eukaryota</taxon>
        <taxon>Metazoa</taxon>
        <taxon>Echinodermata</taxon>
        <taxon>Eleutherozoa</taxon>
        <taxon>Echinozoa</taxon>
        <taxon>Holothuroidea</taxon>
        <taxon>Aspidochirotacea</taxon>
        <taxon>Aspidochirotida</taxon>
        <taxon>Stichopodidae</taxon>
        <taxon>Apostichopus</taxon>
    </lineage>
</organism>
<dbReference type="OrthoDB" id="4255at2759"/>
<keyword evidence="3" id="KW-1185">Reference proteome</keyword>
<proteinExistence type="predicted"/>
<sequence length="137" mass="15329">MKKTFSYRLDAKTKEAEQGKTVTTIDPEKIKQEGAFENFELSAETIAQLKASGVNYLFQVQSKTFTDVFSGTDVIVKASKCTFIHSWGMWEEGVGKVWRKGVEGVEEGRIVEEGEVEGGGGWRNGEWWRRGEEGDVG</sequence>
<keyword evidence="2" id="KW-0347">Helicase</keyword>
<evidence type="ECO:0000256" key="1">
    <source>
        <dbReference type="SAM" id="MobiDB-lite"/>
    </source>
</evidence>
<feature type="region of interest" description="Disordered" evidence="1">
    <location>
        <begin position="117"/>
        <end position="137"/>
    </location>
</feature>
<gene>
    <name evidence="2" type="ORF">BSL78_17662</name>
</gene>
<keyword evidence="2" id="KW-0547">Nucleotide-binding</keyword>
<evidence type="ECO:0000313" key="3">
    <source>
        <dbReference type="Proteomes" id="UP000230750"/>
    </source>
</evidence>
<dbReference type="AlphaFoldDB" id="A0A2G8KBT7"/>
<comment type="caution">
    <text evidence="2">The sequence shown here is derived from an EMBL/GenBank/DDBJ whole genome shotgun (WGS) entry which is preliminary data.</text>
</comment>
<evidence type="ECO:0000313" key="2">
    <source>
        <dbReference type="EMBL" id="PIK45468.1"/>
    </source>
</evidence>